<dbReference type="SUPFAM" id="SSF51011">
    <property type="entry name" value="Glycosyl hydrolase domain"/>
    <property type="match status" value="1"/>
</dbReference>
<evidence type="ECO:0000256" key="11">
    <source>
        <dbReference type="PIRSR" id="PIRSR000463-1"/>
    </source>
</evidence>
<feature type="active site" description="Nucleophile" evidence="10 11">
    <location>
        <position position="417"/>
    </location>
</feature>
<gene>
    <name evidence="10" type="primary">glgB</name>
    <name evidence="14" type="ORF">SAMN05421842_1507</name>
</gene>
<evidence type="ECO:0000256" key="7">
    <source>
        <dbReference type="ARBA" id="ARBA00022679"/>
    </source>
</evidence>
<evidence type="ECO:0000256" key="12">
    <source>
        <dbReference type="SAM" id="MobiDB-lite"/>
    </source>
</evidence>
<dbReference type="InterPro" id="IPR013780">
    <property type="entry name" value="Glyco_hydro_b"/>
</dbReference>
<evidence type="ECO:0000256" key="3">
    <source>
        <dbReference type="ARBA" id="ARBA00004964"/>
    </source>
</evidence>
<keyword evidence="6 10" id="KW-0328">Glycosyltransferase</keyword>
<dbReference type="CDD" id="cd02855">
    <property type="entry name" value="E_set_GBE_prok_N"/>
    <property type="match status" value="1"/>
</dbReference>
<keyword evidence="5 10" id="KW-0321">Glycogen metabolism</keyword>
<comment type="catalytic activity">
    <reaction evidence="1 10">
        <text>Transfers a segment of a (1-&gt;4)-alpha-D-glucan chain to a primary hydroxy group in a similar glucan chain.</text>
        <dbReference type="EC" id="2.4.1.18"/>
    </reaction>
</comment>
<dbReference type="UniPathway" id="UPA00164"/>
<dbReference type="Pfam" id="PF02806">
    <property type="entry name" value="Alpha-amylase_C"/>
    <property type="match status" value="1"/>
</dbReference>
<dbReference type="Gene3D" id="3.20.20.80">
    <property type="entry name" value="Glycosidases"/>
    <property type="match status" value="1"/>
</dbReference>
<comment type="pathway">
    <text evidence="3 10">Glycan biosynthesis; glycogen biosynthesis.</text>
</comment>
<dbReference type="GO" id="GO:0005978">
    <property type="term" value="P:glycogen biosynthetic process"/>
    <property type="evidence" value="ECO:0007669"/>
    <property type="project" value="UniProtKB-UniRule"/>
</dbReference>
<reference evidence="14 15" key="1">
    <citation type="submission" date="2016-10" db="EMBL/GenBank/DDBJ databases">
        <authorList>
            <person name="de Groot N.N."/>
        </authorList>
    </citation>
    <scope>NUCLEOTIDE SEQUENCE [LARGE SCALE GENOMIC DNA]</scope>
    <source>
        <strain evidence="14 15">DSM 12992</strain>
    </source>
</reference>
<keyword evidence="7 10" id="KW-0808">Transferase</keyword>
<protein>
    <recommendedName>
        <fullName evidence="10">1,4-alpha-glucan branching enzyme GlgB</fullName>
        <ecNumber evidence="10">2.4.1.18</ecNumber>
    </recommendedName>
    <alternativeName>
        <fullName evidence="10">1,4-alpha-D-glucan:1,4-alpha-D-glucan 6-glucosyl-transferase</fullName>
    </alternativeName>
    <alternativeName>
        <fullName evidence="10">Alpha-(1-&gt;4)-glucan branching enzyme</fullName>
    </alternativeName>
    <alternativeName>
        <fullName evidence="10">Glycogen branching enzyme</fullName>
        <shortName evidence="10">BE</shortName>
    </alternativeName>
</protein>
<evidence type="ECO:0000256" key="10">
    <source>
        <dbReference type="HAMAP-Rule" id="MF_00685"/>
    </source>
</evidence>
<dbReference type="Gene3D" id="2.60.40.1180">
    <property type="entry name" value="Golgi alpha-mannosidase II"/>
    <property type="match status" value="1"/>
</dbReference>
<dbReference type="NCBIfam" id="NF003811">
    <property type="entry name" value="PRK05402.1"/>
    <property type="match status" value="1"/>
</dbReference>
<dbReference type="InterPro" id="IPR044143">
    <property type="entry name" value="GlgB_N_E_set_prok"/>
</dbReference>
<comment type="subunit">
    <text evidence="10">Monomer.</text>
</comment>
<dbReference type="AlphaFoldDB" id="A0A1I1SDZ5"/>
<dbReference type="EMBL" id="FOMG01000050">
    <property type="protein sequence ID" value="SFD44552.1"/>
    <property type="molecule type" value="Genomic_DNA"/>
</dbReference>
<organism evidence="14 15">
    <name type="scientific">Clostridium uliginosum</name>
    <dbReference type="NCBI Taxonomy" id="119641"/>
    <lineage>
        <taxon>Bacteria</taxon>
        <taxon>Bacillati</taxon>
        <taxon>Bacillota</taxon>
        <taxon>Clostridia</taxon>
        <taxon>Eubacteriales</taxon>
        <taxon>Clostridiaceae</taxon>
        <taxon>Clostridium</taxon>
    </lineage>
</organism>
<evidence type="ECO:0000256" key="2">
    <source>
        <dbReference type="ARBA" id="ARBA00002953"/>
    </source>
</evidence>
<dbReference type="InterPro" id="IPR006047">
    <property type="entry name" value="GH13_cat_dom"/>
</dbReference>
<dbReference type="Pfam" id="PF02922">
    <property type="entry name" value="CBM_48"/>
    <property type="match status" value="1"/>
</dbReference>
<dbReference type="InterPro" id="IPR037439">
    <property type="entry name" value="Branching_enzy"/>
</dbReference>
<comment type="similarity">
    <text evidence="4 10">Belongs to the glycosyl hydrolase 13 family. GlgB subfamily.</text>
</comment>
<feature type="active site" description="Proton donor" evidence="10 11">
    <location>
        <position position="470"/>
    </location>
</feature>
<feature type="domain" description="Glycosyl hydrolase family 13 catalytic" evidence="13">
    <location>
        <begin position="260"/>
        <end position="615"/>
    </location>
</feature>
<evidence type="ECO:0000313" key="15">
    <source>
        <dbReference type="Proteomes" id="UP000199263"/>
    </source>
</evidence>
<dbReference type="NCBIfam" id="NF008967">
    <property type="entry name" value="PRK12313.1"/>
    <property type="match status" value="1"/>
</dbReference>
<accession>A0A1I1SDZ5</accession>
<dbReference type="EC" id="2.4.1.18" evidence="10"/>
<dbReference type="Pfam" id="PF00128">
    <property type="entry name" value="Alpha-amylase"/>
    <property type="match status" value="1"/>
</dbReference>
<proteinExistence type="inferred from homology"/>
<keyword evidence="8 10" id="KW-0320">Glycogen biosynthesis</keyword>
<dbReference type="GO" id="GO:0043169">
    <property type="term" value="F:cation binding"/>
    <property type="evidence" value="ECO:0007669"/>
    <property type="project" value="InterPro"/>
</dbReference>
<dbReference type="GO" id="GO:0003844">
    <property type="term" value="F:1,4-alpha-glucan branching enzyme activity"/>
    <property type="evidence" value="ECO:0007669"/>
    <property type="project" value="UniProtKB-UniRule"/>
</dbReference>
<evidence type="ECO:0000256" key="5">
    <source>
        <dbReference type="ARBA" id="ARBA00022600"/>
    </source>
</evidence>
<feature type="compositionally biased region" description="Basic residues" evidence="12">
    <location>
        <begin position="1"/>
        <end position="13"/>
    </location>
</feature>
<dbReference type="FunFam" id="3.20.20.80:FF:000003">
    <property type="entry name" value="1,4-alpha-glucan branching enzyme GlgB"/>
    <property type="match status" value="1"/>
</dbReference>
<comment type="function">
    <text evidence="2 10">Catalyzes the formation of the alpha-1,6-glucosidic linkages in glycogen by scission of a 1,4-alpha-linked oligosaccharide from growing alpha-1,4-glucan chains and the subsequent attachment of the oligosaccharide to the alpha-1,6 position.</text>
</comment>
<evidence type="ECO:0000259" key="13">
    <source>
        <dbReference type="SMART" id="SM00642"/>
    </source>
</evidence>
<dbReference type="Gene3D" id="2.60.40.10">
    <property type="entry name" value="Immunoglobulins"/>
    <property type="match status" value="1"/>
</dbReference>
<name>A0A1I1SDZ5_9CLOT</name>
<dbReference type="NCBIfam" id="TIGR01515">
    <property type="entry name" value="branching_enzym"/>
    <property type="match status" value="1"/>
</dbReference>
<dbReference type="FunFam" id="2.60.40.1180:FF:000002">
    <property type="entry name" value="1,4-alpha-glucan branching enzyme GlgB"/>
    <property type="match status" value="1"/>
</dbReference>
<sequence>MKNTNRKINRKNSKINVAQKEVISATSESKSTQIKEDVSKVKSLNSTNAIKDIKTNVTNKATPATKSIQNKESTSYKPTMIKNNNSKKKTTTVKSNDKELDKYGRKINKFDITSFNSYLFHEGKNYEAYNILGSHLKTEKRKKGIRFTTWAPNAKGVYVVGDFNDFELDENYKLERISEGGLWSIFLIGLEAGCKYKYCIINKDGEKSEYKSDPYAIQSEIRPNTASIVYELNKFKWNDKKWINKRNKSNIFEDPINIYEVHLGSWKRNDDDSFLTYQQLSDELPEYVKQMGYTHVELMPVCEHPLDASWGYQGTGYYSPTSRYGNLEEFKILIEKFHQEDIGVILDWVPGHFCKDAHGLYKFDGTPTYEYSEEWRSENIGWGTCNFDLGRPEVKSYLISNALYWIREFHIDGIRVDAVSSMLHLDYDKSQNQWIPNKYGGNENLEGIEFLKELNKAVLKEFPNELMIAEESTSWPNVSKSNNGEGLGFNFKWNMGWMNDTLEYVKIDPIYRKNNHNNLTFSMMYNYSENFILPISHDEVVHGKKSLVDKMWGDYWNKFAGVRVFCSYMMGHPGKKLLFMGCEFGQFVEWREYESLEWFLIDKYEMHKKTQLFFKELNHFYLNNKALWELDYDKHGFTWLEADNNKQSILTFIRRSRNDEDTLIFINNFTPVVYYDYNIGVPFLGEYEEVLNTDDVRYGGSGQVMEDILISKKISFHNQPYSIKVKVPPMATLILKVKKIQKNNIEMPLTLKVFNNTDKNEEIVKIEDLK</sequence>
<dbReference type="InterPro" id="IPR013783">
    <property type="entry name" value="Ig-like_fold"/>
</dbReference>
<evidence type="ECO:0000256" key="8">
    <source>
        <dbReference type="ARBA" id="ARBA00023056"/>
    </source>
</evidence>
<dbReference type="PIRSF" id="PIRSF000463">
    <property type="entry name" value="GlgB"/>
    <property type="match status" value="1"/>
</dbReference>
<evidence type="ECO:0000256" key="4">
    <source>
        <dbReference type="ARBA" id="ARBA00009000"/>
    </source>
</evidence>
<keyword evidence="15" id="KW-1185">Reference proteome</keyword>
<dbReference type="SUPFAM" id="SSF51445">
    <property type="entry name" value="(Trans)glycosidases"/>
    <property type="match status" value="1"/>
</dbReference>
<dbReference type="CDD" id="cd11322">
    <property type="entry name" value="AmyAc_Glg_BE"/>
    <property type="match status" value="1"/>
</dbReference>
<dbReference type="STRING" id="119641.SAMN05421842_1507"/>
<dbReference type="HAMAP" id="MF_00685">
    <property type="entry name" value="GlgB"/>
    <property type="match status" value="1"/>
</dbReference>
<keyword evidence="9 10" id="KW-0119">Carbohydrate metabolism</keyword>
<dbReference type="InterPro" id="IPR006407">
    <property type="entry name" value="GlgB"/>
</dbReference>
<dbReference type="GO" id="GO:0004553">
    <property type="term" value="F:hydrolase activity, hydrolyzing O-glycosyl compounds"/>
    <property type="evidence" value="ECO:0007669"/>
    <property type="project" value="InterPro"/>
</dbReference>
<dbReference type="InterPro" id="IPR006048">
    <property type="entry name" value="A-amylase/branching_C"/>
</dbReference>
<dbReference type="GO" id="GO:0005829">
    <property type="term" value="C:cytosol"/>
    <property type="evidence" value="ECO:0007669"/>
    <property type="project" value="TreeGrafter"/>
</dbReference>
<dbReference type="Proteomes" id="UP000199263">
    <property type="component" value="Unassembled WGS sequence"/>
</dbReference>
<dbReference type="InterPro" id="IPR017853">
    <property type="entry name" value="GH"/>
</dbReference>
<dbReference type="PANTHER" id="PTHR43651">
    <property type="entry name" value="1,4-ALPHA-GLUCAN-BRANCHING ENZYME"/>
    <property type="match status" value="1"/>
</dbReference>
<dbReference type="InterPro" id="IPR004193">
    <property type="entry name" value="Glyco_hydro_13_N"/>
</dbReference>
<evidence type="ECO:0000256" key="1">
    <source>
        <dbReference type="ARBA" id="ARBA00000826"/>
    </source>
</evidence>
<evidence type="ECO:0000313" key="14">
    <source>
        <dbReference type="EMBL" id="SFD44552.1"/>
    </source>
</evidence>
<feature type="region of interest" description="Disordered" evidence="12">
    <location>
        <begin position="1"/>
        <end position="30"/>
    </location>
</feature>
<evidence type="ECO:0000256" key="9">
    <source>
        <dbReference type="ARBA" id="ARBA00023277"/>
    </source>
</evidence>
<evidence type="ECO:0000256" key="6">
    <source>
        <dbReference type="ARBA" id="ARBA00022676"/>
    </source>
</evidence>
<dbReference type="PANTHER" id="PTHR43651:SF3">
    <property type="entry name" value="1,4-ALPHA-GLUCAN-BRANCHING ENZYME"/>
    <property type="match status" value="1"/>
</dbReference>
<dbReference type="SMART" id="SM00642">
    <property type="entry name" value="Aamy"/>
    <property type="match status" value="1"/>
</dbReference>